<dbReference type="Pfam" id="PF13177">
    <property type="entry name" value="DNA_pol3_delta2"/>
    <property type="match status" value="1"/>
</dbReference>
<name>A0A2H0MR34_9BACT</name>
<accession>A0A2H0MR34</accession>
<evidence type="ECO:0008006" key="3">
    <source>
        <dbReference type="Google" id="ProtNLM"/>
    </source>
</evidence>
<organism evidence="1 2">
    <name type="scientific">Candidatus Nealsonbacteria bacterium CG11_big_fil_rev_8_21_14_0_20_39_9</name>
    <dbReference type="NCBI Taxonomy" id="1974715"/>
    <lineage>
        <taxon>Bacteria</taxon>
        <taxon>Candidatus Nealsoniibacteriota</taxon>
    </lineage>
</organism>
<dbReference type="GO" id="GO:0006261">
    <property type="term" value="P:DNA-templated DNA replication"/>
    <property type="evidence" value="ECO:0007669"/>
    <property type="project" value="TreeGrafter"/>
</dbReference>
<sequence>MIIGHQKQWQFLENLFQSKRIPHALLFCGPEKLGKRTIALEFVKLICGKDILEREHPDFILVEPEQKEIQISQIRELSWRLALKPYSSPFKIAVINKAHCLNPEAQNSLLKTLEEPKGDTLLILITSLPEALFPTIRSRCEIIKFYPVKNSEIEKFLRAQKTVPEKWQEIISLASGRPGLVMDLLQTPQAIDNQKKIRNSFIKIIQSDLFLRFQYAKTLSADSENLKNALEIWMSLLRDALISKIKGKAGLGNYSATKLIEAIRKIQTTNFLISTTNVNPKLALEVLLMEL</sequence>
<gene>
    <name evidence="1" type="ORF">COV64_02115</name>
</gene>
<dbReference type="InterPro" id="IPR027417">
    <property type="entry name" value="P-loop_NTPase"/>
</dbReference>
<dbReference type="EMBL" id="PCWI01000046">
    <property type="protein sequence ID" value="PIQ98304.1"/>
    <property type="molecule type" value="Genomic_DNA"/>
</dbReference>
<dbReference type="PANTHER" id="PTHR11669:SF8">
    <property type="entry name" value="DNA POLYMERASE III SUBUNIT DELTA"/>
    <property type="match status" value="1"/>
</dbReference>
<dbReference type="Proteomes" id="UP000229381">
    <property type="component" value="Unassembled WGS sequence"/>
</dbReference>
<proteinExistence type="predicted"/>
<dbReference type="InterPro" id="IPR050238">
    <property type="entry name" value="DNA_Rep/Repair_Clamp_Loader"/>
</dbReference>
<reference evidence="1 2" key="1">
    <citation type="submission" date="2017-09" db="EMBL/GenBank/DDBJ databases">
        <title>Depth-based differentiation of microbial function through sediment-hosted aquifers and enrichment of novel symbionts in the deep terrestrial subsurface.</title>
        <authorList>
            <person name="Probst A.J."/>
            <person name="Ladd B."/>
            <person name="Jarett J.K."/>
            <person name="Geller-Mcgrath D.E."/>
            <person name="Sieber C.M."/>
            <person name="Emerson J.B."/>
            <person name="Anantharaman K."/>
            <person name="Thomas B.C."/>
            <person name="Malmstrom R."/>
            <person name="Stieglmeier M."/>
            <person name="Klingl A."/>
            <person name="Woyke T."/>
            <person name="Ryan C.M."/>
            <person name="Banfield J.F."/>
        </authorList>
    </citation>
    <scope>NUCLEOTIDE SEQUENCE [LARGE SCALE GENOMIC DNA]</scope>
    <source>
        <strain evidence="1">CG11_big_fil_rev_8_21_14_0_20_39_9</strain>
    </source>
</reference>
<comment type="caution">
    <text evidence="1">The sequence shown here is derived from an EMBL/GenBank/DDBJ whole genome shotgun (WGS) entry which is preliminary data.</text>
</comment>
<protein>
    <recommendedName>
        <fullName evidence="3">DNA polymerase III subunit delta</fullName>
    </recommendedName>
</protein>
<dbReference type="SUPFAM" id="SSF52540">
    <property type="entry name" value="P-loop containing nucleoside triphosphate hydrolases"/>
    <property type="match status" value="1"/>
</dbReference>
<dbReference type="PANTHER" id="PTHR11669">
    <property type="entry name" value="REPLICATION FACTOR C / DNA POLYMERASE III GAMMA-TAU SUBUNIT"/>
    <property type="match status" value="1"/>
</dbReference>
<evidence type="ECO:0000313" key="1">
    <source>
        <dbReference type="EMBL" id="PIQ98304.1"/>
    </source>
</evidence>
<evidence type="ECO:0000313" key="2">
    <source>
        <dbReference type="Proteomes" id="UP000229381"/>
    </source>
</evidence>
<dbReference type="AlphaFoldDB" id="A0A2H0MR34"/>
<dbReference type="Gene3D" id="3.40.50.300">
    <property type="entry name" value="P-loop containing nucleotide triphosphate hydrolases"/>
    <property type="match status" value="1"/>
</dbReference>